<evidence type="ECO:0000313" key="1">
    <source>
        <dbReference type="EMBL" id="QHT91461.1"/>
    </source>
</evidence>
<accession>A0A6C0IEB4</accession>
<dbReference type="EMBL" id="MN740165">
    <property type="protein sequence ID" value="QHT91461.1"/>
    <property type="molecule type" value="Genomic_DNA"/>
</dbReference>
<name>A0A6C0IEB4_9ZZZZ</name>
<organism evidence="1">
    <name type="scientific">viral metagenome</name>
    <dbReference type="NCBI Taxonomy" id="1070528"/>
    <lineage>
        <taxon>unclassified sequences</taxon>
        <taxon>metagenomes</taxon>
        <taxon>organismal metagenomes</taxon>
    </lineage>
</organism>
<proteinExistence type="predicted"/>
<dbReference type="AlphaFoldDB" id="A0A6C0IEB4"/>
<reference evidence="1" key="1">
    <citation type="journal article" date="2020" name="Nature">
        <title>Giant virus diversity and host interactions through global metagenomics.</title>
        <authorList>
            <person name="Schulz F."/>
            <person name="Roux S."/>
            <person name="Paez-Espino D."/>
            <person name="Jungbluth S."/>
            <person name="Walsh D.A."/>
            <person name="Denef V.J."/>
            <person name="McMahon K.D."/>
            <person name="Konstantinidis K.T."/>
            <person name="Eloe-Fadrosh E.A."/>
            <person name="Kyrpides N.C."/>
            <person name="Woyke T."/>
        </authorList>
    </citation>
    <scope>NUCLEOTIDE SEQUENCE</scope>
    <source>
        <strain evidence="1">GVMAG-M-3300023184-77</strain>
    </source>
</reference>
<protein>
    <submittedName>
        <fullName evidence="1">Uncharacterized protein</fullName>
    </submittedName>
</protein>
<sequence>MKRRIIVRYQDIQDIQDIQDVQDVRDIQEIKRKKIFSEDKLDTDELVNILCNMKNMAYDIVVKSPRIKYIETILNQDK</sequence>